<dbReference type="Proteomes" id="UP001469553">
    <property type="component" value="Unassembled WGS sequence"/>
</dbReference>
<organism evidence="2 3">
    <name type="scientific">Ameca splendens</name>
    <dbReference type="NCBI Taxonomy" id="208324"/>
    <lineage>
        <taxon>Eukaryota</taxon>
        <taxon>Metazoa</taxon>
        <taxon>Chordata</taxon>
        <taxon>Craniata</taxon>
        <taxon>Vertebrata</taxon>
        <taxon>Euteleostomi</taxon>
        <taxon>Actinopterygii</taxon>
        <taxon>Neopterygii</taxon>
        <taxon>Teleostei</taxon>
        <taxon>Neoteleostei</taxon>
        <taxon>Acanthomorphata</taxon>
        <taxon>Ovalentaria</taxon>
        <taxon>Atherinomorphae</taxon>
        <taxon>Cyprinodontiformes</taxon>
        <taxon>Goodeidae</taxon>
        <taxon>Ameca</taxon>
    </lineage>
</organism>
<dbReference type="EMBL" id="JAHRIP010023134">
    <property type="protein sequence ID" value="MEQ2289420.1"/>
    <property type="molecule type" value="Genomic_DNA"/>
</dbReference>
<feature type="compositionally biased region" description="Polar residues" evidence="1">
    <location>
        <begin position="229"/>
        <end position="245"/>
    </location>
</feature>
<protein>
    <recommendedName>
        <fullName evidence="4">RGD motif, leucine rich repeats, tropomodulin domain and proline-rich containing</fullName>
    </recommendedName>
</protein>
<proteinExistence type="predicted"/>
<reference evidence="2 3" key="1">
    <citation type="submission" date="2021-06" db="EMBL/GenBank/DDBJ databases">
        <authorList>
            <person name="Palmer J.M."/>
        </authorList>
    </citation>
    <scope>NUCLEOTIDE SEQUENCE [LARGE SCALE GENOMIC DNA]</scope>
    <source>
        <strain evidence="2 3">AS_MEX2019</strain>
        <tissue evidence="2">Muscle</tissue>
    </source>
</reference>
<evidence type="ECO:0000256" key="1">
    <source>
        <dbReference type="SAM" id="MobiDB-lite"/>
    </source>
</evidence>
<evidence type="ECO:0000313" key="2">
    <source>
        <dbReference type="EMBL" id="MEQ2289420.1"/>
    </source>
</evidence>
<evidence type="ECO:0000313" key="3">
    <source>
        <dbReference type="Proteomes" id="UP001469553"/>
    </source>
</evidence>
<feature type="compositionally biased region" description="Basic and acidic residues" evidence="1">
    <location>
        <begin position="28"/>
        <end position="39"/>
    </location>
</feature>
<feature type="compositionally biased region" description="Basic and acidic residues" evidence="1">
    <location>
        <begin position="259"/>
        <end position="270"/>
    </location>
</feature>
<feature type="region of interest" description="Disordered" evidence="1">
    <location>
        <begin position="1"/>
        <end position="61"/>
    </location>
</feature>
<evidence type="ECO:0008006" key="4">
    <source>
        <dbReference type="Google" id="ProtNLM"/>
    </source>
</evidence>
<name>A0ABV0Y6L6_9TELE</name>
<feature type="compositionally biased region" description="Basic and acidic residues" evidence="1">
    <location>
        <begin position="110"/>
        <end position="131"/>
    </location>
</feature>
<feature type="non-terminal residue" evidence="2">
    <location>
        <position position="1"/>
    </location>
</feature>
<sequence length="270" mass="29837">NGSQDSVQREIPPLSPRKELHSSVTKSWRGDGAPDRSEKVQSVTEESLPKLRQHLKPLPQRRAVSVHEDALAMTQELKAVLQKSPIRFQGNRWDLPSCNEDEAQVCTTEKQSDDEKKARDQMDEQKAERGKANRGGTVPPTKQLLLREAEVPKSGCPPTTRLLSSIAFDKTFTGMERPPEPPRRVGKSPVNLAPQRKSPTRISASSPLRGKAPTTMPVGSKSIELTHLSPFSQKNSSVALDQGNNTHKRGEALSPQHTKMAEPAEDRTEP</sequence>
<keyword evidence="3" id="KW-1185">Reference proteome</keyword>
<accession>A0ABV0Y6L6</accession>
<gene>
    <name evidence="2" type="ORF">AMECASPLE_032817</name>
</gene>
<comment type="caution">
    <text evidence="2">The sequence shown here is derived from an EMBL/GenBank/DDBJ whole genome shotgun (WGS) entry which is preliminary data.</text>
</comment>
<feature type="region of interest" description="Disordered" evidence="1">
    <location>
        <begin position="88"/>
        <end position="270"/>
    </location>
</feature>